<evidence type="ECO:0000313" key="3">
    <source>
        <dbReference type="WBParaSite" id="PEQ_0000480901-mRNA-1"/>
    </source>
</evidence>
<dbReference type="Gene3D" id="1.20.1070.10">
    <property type="entry name" value="Rhodopsin 7-helix transmembrane proteins"/>
    <property type="match status" value="1"/>
</dbReference>
<keyword evidence="1" id="KW-0472">Membrane</keyword>
<proteinExistence type="predicted"/>
<feature type="transmembrane region" description="Helical" evidence="1">
    <location>
        <begin position="45"/>
        <end position="70"/>
    </location>
</feature>
<reference evidence="3" key="1">
    <citation type="submission" date="2022-11" db="UniProtKB">
        <authorList>
            <consortium name="WormBaseParasite"/>
        </authorList>
    </citation>
    <scope>IDENTIFICATION</scope>
</reference>
<name>A0A914RS72_PAREQ</name>
<accession>A0A914RS72</accession>
<keyword evidence="2" id="KW-1185">Reference proteome</keyword>
<dbReference type="AlphaFoldDB" id="A0A914RS72"/>
<protein>
    <submittedName>
        <fullName evidence="3">G-protein coupled receptors family 1 profile domain-containing protein</fullName>
    </submittedName>
</protein>
<evidence type="ECO:0000313" key="2">
    <source>
        <dbReference type="Proteomes" id="UP000887564"/>
    </source>
</evidence>
<dbReference type="WBParaSite" id="PEQ_0000480901-mRNA-1">
    <property type="protein sequence ID" value="PEQ_0000480901-mRNA-1"/>
    <property type="gene ID" value="PEQ_0000480901"/>
</dbReference>
<dbReference type="SUPFAM" id="SSF81321">
    <property type="entry name" value="Family A G protein-coupled receptor-like"/>
    <property type="match status" value="1"/>
</dbReference>
<dbReference type="Proteomes" id="UP000887564">
    <property type="component" value="Unplaced"/>
</dbReference>
<sequence>MASEHLTTLVGGVYIFIGVVGFVCNTATVLMIATNRVYRLSAYTIMANIALADAIMMLVAGVVCGSLIAWTPMRKPPLNMKVDTAFGMPILIGSTSSGVSKPPIPNVQPLQSLERHQLFARESFNRCIAIRFYGTKAKSVNRVSVALFASLVTWAIAIITGPLILFLFYFCC</sequence>
<organism evidence="2 3">
    <name type="scientific">Parascaris equorum</name>
    <name type="common">Equine roundworm</name>
    <dbReference type="NCBI Taxonomy" id="6256"/>
    <lineage>
        <taxon>Eukaryota</taxon>
        <taxon>Metazoa</taxon>
        <taxon>Ecdysozoa</taxon>
        <taxon>Nematoda</taxon>
        <taxon>Chromadorea</taxon>
        <taxon>Rhabditida</taxon>
        <taxon>Spirurina</taxon>
        <taxon>Ascaridomorpha</taxon>
        <taxon>Ascaridoidea</taxon>
        <taxon>Ascarididae</taxon>
        <taxon>Parascaris</taxon>
    </lineage>
</organism>
<evidence type="ECO:0000256" key="1">
    <source>
        <dbReference type="SAM" id="Phobius"/>
    </source>
</evidence>
<keyword evidence="1" id="KW-0812">Transmembrane</keyword>
<keyword evidence="1" id="KW-1133">Transmembrane helix</keyword>
<feature type="transmembrane region" description="Helical" evidence="1">
    <location>
        <begin position="12"/>
        <end position="33"/>
    </location>
</feature>
<feature type="transmembrane region" description="Helical" evidence="1">
    <location>
        <begin position="145"/>
        <end position="170"/>
    </location>
</feature>